<feature type="transmembrane region" description="Helical" evidence="6">
    <location>
        <begin position="321"/>
        <end position="338"/>
    </location>
</feature>
<feature type="transmembrane region" description="Helical" evidence="6">
    <location>
        <begin position="287"/>
        <end position="309"/>
    </location>
</feature>
<feature type="transmembrane region" description="Helical" evidence="6">
    <location>
        <begin position="344"/>
        <end position="363"/>
    </location>
</feature>
<proteinExistence type="predicted"/>
<feature type="transmembrane region" description="Helical" evidence="6">
    <location>
        <begin position="410"/>
        <end position="430"/>
    </location>
</feature>
<dbReference type="RefSeq" id="WP_129221635.1">
    <property type="nucleotide sequence ID" value="NZ_QYBC01000025.1"/>
</dbReference>
<dbReference type="InterPro" id="IPR011701">
    <property type="entry name" value="MFS"/>
</dbReference>
<dbReference type="GO" id="GO:0005886">
    <property type="term" value="C:plasma membrane"/>
    <property type="evidence" value="ECO:0007669"/>
    <property type="project" value="TreeGrafter"/>
</dbReference>
<feature type="transmembrane region" description="Helical" evidence="6">
    <location>
        <begin position="94"/>
        <end position="113"/>
    </location>
</feature>
<dbReference type="PROSITE" id="PS50850">
    <property type="entry name" value="MFS"/>
    <property type="match status" value="1"/>
</dbReference>
<dbReference type="Pfam" id="PF07690">
    <property type="entry name" value="MFS_1"/>
    <property type="match status" value="1"/>
</dbReference>
<dbReference type="Proteomes" id="UP000289411">
    <property type="component" value="Unassembled WGS sequence"/>
</dbReference>
<keyword evidence="4 6" id="KW-1133">Transmembrane helix</keyword>
<dbReference type="SUPFAM" id="SSF103473">
    <property type="entry name" value="MFS general substrate transporter"/>
    <property type="match status" value="1"/>
</dbReference>
<dbReference type="InterPro" id="IPR020846">
    <property type="entry name" value="MFS_dom"/>
</dbReference>
<keyword evidence="3 6" id="KW-0812">Transmembrane</keyword>
<feature type="transmembrane region" description="Helical" evidence="6">
    <location>
        <begin position="188"/>
        <end position="208"/>
    </location>
</feature>
<evidence type="ECO:0000256" key="6">
    <source>
        <dbReference type="SAM" id="Phobius"/>
    </source>
</evidence>
<comment type="subcellular location">
    <subcellularLocation>
        <location evidence="1">Membrane</location>
        <topology evidence="1">Multi-pass membrane protein</topology>
    </subcellularLocation>
</comment>
<dbReference type="PANTHER" id="PTHR43791:SF30">
    <property type="entry name" value="INNER MEMBRANE TRANSPORT PROTEIN RHMT"/>
    <property type="match status" value="1"/>
</dbReference>
<keyword evidence="2" id="KW-0813">Transport</keyword>
<dbReference type="InterPro" id="IPR036259">
    <property type="entry name" value="MFS_trans_sf"/>
</dbReference>
<name>A0A4Q2R926_9HYPH</name>
<gene>
    <name evidence="8" type="ORF">D3272_23395</name>
</gene>
<feature type="transmembrane region" description="Helical" evidence="6">
    <location>
        <begin position="119"/>
        <end position="144"/>
    </location>
</feature>
<keyword evidence="9" id="KW-1185">Reference proteome</keyword>
<feature type="transmembrane region" description="Helical" evidence="6">
    <location>
        <begin position="156"/>
        <end position="176"/>
    </location>
</feature>
<dbReference type="GO" id="GO:0022857">
    <property type="term" value="F:transmembrane transporter activity"/>
    <property type="evidence" value="ECO:0007669"/>
    <property type="project" value="InterPro"/>
</dbReference>
<sequence length="440" mass="46603">MTALTGEAARLGAGGDLASAVAKARARLVPFLILMYTMAFLDRSNVGFAKQAFQADTGVSDAAFAFGAGLFFVGYALLEIPSNLIMHRVGARRWLCRIMVTWGIVAAGMMLATGDTSFYVLRVLLGMAEAGFFPGVILFVTYWFPRRERGRILGMFYFGYPLSLMFGSPASGLLLVLDGALGLHGWQWMYLIEGLAASAVGVLAYFVLTDRPEQATWLDDGERAAVARQIAQEEEDKASHGPASLKAAFADPRMLHFVVIYFLMQVGSYGVAFYLPTQVSALLGVKVGPLVGFVSAIPWAVALLAMAVWPHMAVTSGRERLYGAISVFAIAFGLVIAASAPPLLAIAALCITTAGLASAQPIFWTFPTNYLSGVAAAGGIALINSVGNLGGFLAPNLRVWAEAAFGVPSASLYALAVSAVLGSALILMLPRRAAAQPLTR</sequence>
<accession>A0A4Q2R926</accession>
<feature type="domain" description="Major facilitator superfamily (MFS) profile" evidence="7">
    <location>
        <begin position="28"/>
        <end position="434"/>
    </location>
</feature>
<reference evidence="8 9" key="1">
    <citation type="submission" date="2018-09" db="EMBL/GenBank/DDBJ databases">
        <authorList>
            <person name="Grouzdev D.S."/>
            <person name="Krutkina M.S."/>
        </authorList>
    </citation>
    <scope>NUCLEOTIDE SEQUENCE [LARGE SCALE GENOMIC DNA]</scope>
    <source>
        <strain evidence="8 9">RmlP001</strain>
    </source>
</reference>
<evidence type="ECO:0000256" key="4">
    <source>
        <dbReference type="ARBA" id="ARBA00022989"/>
    </source>
</evidence>
<evidence type="ECO:0000259" key="7">
    <source>
        <dbReference type="PROSITE" id="PS50850"/>
    </source>
</evidence>
<dbReference type="OrthoDB" id="9773957at2"/>
<dbReference type="EMBL" id="QYBC01000025">
    <property type="protein sequence ID" value="RYB01970.1"/>
    <property type="molecule type" value="Genomic_DNA"/>
</dbReference>
<evidence type="ECO:0000256" key="1">
    <source>
        <dbReference type="ARBA" id="ARBA00004141"/>
    </source>
</evidence>
<evidence type="ECO:0000256" key="2">
    <source>
        <dbReference type="ARBA" id="ARBA00022448"/>
    </source>
</evidence>
<reference evidence="8 9" key="2">
    <citation type="submission" date="2019-02" db="EMBL/GenBank/DDBJ databases">
        <title>'Lichenibacterium ramalinii' gen. nov. sp. nov., 'Lichenibacterium minor' gen. nov. sp. nov.</title>
        <authorList>
            <person name="Pankratov T."/>
        </authorList>
    </citation>
    <scope>NUCLEOTIDE SEQUENCE [LARGE SCALE GENOMIC DNA]</scope>
    <source>
        <strain evidence="8 9">RmlP001</strain>
    </source>
</reference>
<feature type="transmembrane region" description="Helical" evidence="6">
    <location>
        <begin position="370"/>
        <end position="390"/>
    </location>
</feature>
<dbReference type="CDD" id="cd17319">
    <property type="entry name" value="MFS_ExuT_GudP_like"/>
    <property type="match status" value="1"/>
</dbReference>
<feature type="transmembrane region" description="Helical" evidence="6">
    <location>
        <begin position="254"/>
        <end position="275"/>
    </location>
</feature>
<dbReference type="PANTHER" id="PTHR43791">
    <property type="entry name" value="PERMEASE-RELATED"/>
    <property type="match status" value="1"/>
</dbReference>
<comment type="caution">
    <text evidence="8">The sequence shown here is derived from an EMBL/GenBank/DDBJ whole genome shotgun (WGS) entry which is preliminary data.</text>
</comment>
<dbReference type="AlphaFoldDB" id="A0A4Q2R926"/>
<organism evidence="8 9">
    <name type="scientific">Lichenibacterium ramalinae</name>
    <dbReference type="NCBI Taxonomy" id="2316527"/>
    <lineage>
        <taxon>Bacteria</taxon>
        <taxon>Pseudomonadati</taxon>
        <taxon>Pseudomonadota</taxon>
        <taxon>Alphaproteobacteria</taxon>
        <taxon>Hyphomicrobiales</taxon>
        <taxon>Lichenihabitantaceae</taxon>
        <taxon>Lichenibacterium</taxon>
    </lineage>
</organism>
<evidence type="ECO:0000256" key="5">
    <source>
        <dbReference type="ARBA" id="ARBA00023136"/>
    </source>
</evidence>
<evidence type="ECO:0000256" key="3">
    <source>
        <dbReference type="ARBA" id="ARBA00022692"/>
    </source>
</evidence>
<feature type="transmembrane region" description="Helical" evidence="6">
    <location>
        <begin position="62"/>
        <end position="82"/>
    </location>
</feature>
<evidence type="ECO:0000313" key="8">
    <source>
        <dbReference type="EMBL" id="RYB01970.1"/>
    </source>
</evidence>
<evidence type="ECO:0000313" key="9">
    <source>
        <dbReference type="Proteomes" id="UP000289411"/>
    </source>
</evidence>
<protein>
    <submittedName>
        <fullName evidence="8">MFS transporter</fullName>
    </submittedName>
</protein>
<dbReference type="FunFam" id="1.20.1250.20:FF:000018">
    <property type="entry name" value="MFS transporter permease"/>
    <property type="match status" value="1"/>
</dbReference>
<dbReference type="Gene3D" id="1.20.1250.20">
    <property type="entry name" value="MFS general substrate transporter like domains"/>
    <property type="match status" value="2"/>
</dbReference>
<keyword evidence="5 6" id="KW-0472">Membrane</keyword>